<feature type="region of interest" description="Disordered" evidence="1">
    <location>
        <begin position="68"/>
        <end position="101"/>
    </location>
</feature>
<protein>
    <submittedName>
        <fullName evidence="2">Uncharacterized protein</fullName>
    </submittedName>
</protein>
<proteinExistence type="predicted"/>
<dbReference type="EMBL" id="VSRR010002304">
    <property type="protein sequence ID" value="MPC30704.1"/>
    <property type="molecule type" value="Genomic_DNA"/>
</dbReference>
<dbReference type="AlphaFoldDB" id="A0A5B7ED57"/>
<dbReference type="Proteomes" id="UP000324222">
    <property type="component" value="Unassembled WGS sequence"/>
</dbReference>
<evidence type="ECO:0000256" key="1">
    <source>
        <dbReference type="SAM" id="MobiDB-lite"/>
    </source>
</evidence>
<gene>
    <name evidence="2" type="ORF">E2C01_023975</name>
</gene>
<accession>A0A5B7ED57</accession>
<organism evidence="2 3">
    <name type="scientific">Portunus trituberculatus</name>
    <name type="common">Swimming crab</name>
    <name type="synonym">Neptunus trituberculatus</name>
    <dbReference type="NCBI Taxonomy" id="210409"/>
    <lineage>
        <taxon>Eukaryota</taxon>
        <taxon>Metazoa</taxon>
        <taxon>Ecdysozoa</taxon>
        <taxon>Arthropoda</taxon>
        <taxon>Crustacea</taxon>
        <taxon>Multicrustacea</taxon>
        <taxon>Malacostraca</taxon>
        <taxon>Eumalacostraca</taxon>
        <taxon>Eucarida</taxon>
        <taxon>Decapoda</taxon>
        <taxon>Pleocyemata</taxon>
        <taxon>Brachyura</taxon>
        <taxon>Eubrachyura</taxon>
        <taxon>Portunoidea</taxon>
        <taxon>Portunidae</taxon>
        <taxon>Portuninae</taxon>
        <taxon>Portunus</taxon>
    </lineage>
</organism>
<comment type="caution">
    <text evidence="2">The sequence shown here is derived from an EMBL/GenBank/DDBJ whole genome shotgun (WGS) entry which is preliminary data.</text>
</comment>
<sequence>MHREYWPVWRATCLVRFPCSSGERFVEPVEGNPRRSGISSRCPSRDFFTFASLGFLYSSHRVVLFRSNQPNRSASREKEWERNLPSRAFNDLHEPNADVHP</sequence>
<name>A0A5B7ED57_PORTR</name>
<keyword evidence="3" id="KW-1185">Reference proteome</keyword>
<feature type="compositionally biased region" description="Basic and acidic residues" evidence="1">
    <location>
        <begin position="74"/>
        <end position="101"/>
    </location>
</feature>
<evidence type="ECO:0000313" key="2">
    <source>
        <dbReference type="EMBL" id="MPC30704.1"/>
    </source>
</evidence>
<evidence type="ECO:0000313" key="3">
    <source>
        <dbReference type="Proteomes" id="UP000324222"/>
    </source>
</evidence>
<reference evidence="2 3" key="1">
    <citation type="submission" date="2019-05" db="EMBL/GenBank/DDBJ databases">
        <title>Another draft genome of Portunus trituberculatus and its Hox gene families provides insights of decapod evolution.</title>
        <authorList>
            <person name="Jeong J.-H."/>
            <person name="Song I."/>
            <person name="Kim S."/>
            <person name="Choi T."/>
            <person name="Kim D."/>
            <person name="Ryu S."/>
            <person name="Kim W."/>
        </authorList>
    </citation>
    <scope>NUCLEOTIDE SEQUENCE [LARGE SCALE GENOMIC DNA]</scope>
    <source>
        <tissue evidence="2">Muscle</tissue>
    </source>
</reference>